<sequence length="110" mass="12695">MAFRQEAQFGQSLKKSEARGRLAEMIDFEKMQSQIVTQGEMIAEIYRMLTTNEAPKKESSDKPMNIQEASDFLGIPVSTIYQSKKIPRKRRGKHLFFFKNELIDYINSGA</sequence>
<evidence type="ECO:0000259" key="1">
    <source>
        <dbReference type="Pfam" id="PF12728"/>
    </source>
</evidence>
<evidence type="ECO:0000313" key="2">
    <source>
        <dbReference type="EMBL" id="MDI9864002.1"/>
    </source>
</evidence>
<dbReference type="Pfam" id="PF12728">
    <property type="entry name" value="HTH_17"/>
    <property type="match status" value="1"/>
</dbReference>
<name>A0ABT6YK90_9BACT</name>
<reference evidence="2 3" key="1">
    <citation type="submission" date="2023-05" db="EMBL/GenBank/DDBJ databases">
        <title>Novel species of genus Flectobacillus isolated from stream in China.</title>
        <authorList>
            <person name="Lu H."/>
        </authorList>
    </citation>
    <scope>NUCLEOTIDE SEQUENCE [LARGE SCALE GENOMIC DNA]</scope>
    <source>
        <strain evidence="2 3">DC10W</strain>
    </source>
</reference>
<accession>A0ABT6YK90</accession>
<protein>
    <submittedName>
        <fullName evidence="2">Helix-turn-helix domain-containing protein</fullName>
    </submittedName>
</protein>
<gene>
    <name evidence="2" type="ORF">QM480_06685</name>
</gene>
<organism evidence="2 3">
    <name type="scientific">Flectobacillus longus</name>
    <dbReference type="NCBI Taxonomy" id="2984207"/>
    <lineage>
        <taxon>Bacteria</taxon>
        <taxon>Pseudomonadati</taxon>
        <taxon>Bacteroidota</taxon>
        <taxon>Cytophagia</taxon>
        <taxon>Cytophagales</taxon>
        <taxon>Flectobacillaceae</taxon>
        <taxon>Flectobacillus</taxon>
    </lineage>
</organism>
<evidence type="ECO:0000313" key="3">
    <source>
        <dbReference type="Proteomes" id="UP001236569"/>
    </source>
</evidence>
<comment type="caution">
    <text evidence="2">The sequence shown here is derived from an EMBL/GenBank/DDBJ whole genome shotgun (WGS) entry which is preliminary data.</text>
</comment>
<proteinExistence type="predicted"/>
<dbReference type="RefSeq" id="WP_283369236.1">
    <property type="nucleotide sequence ID" value="NZ_JASHID010000003.1"/>
</dbReference>
<feature type="domain" description="Helix-turn-helix" evidence="1">
    <location>
        <begin position="64"/>
        <end position="108"/>
    </location>
</feature>
<keyword evidence="3" id="KW-1185">Reference proteome</keyword>
<dbReference type="Proteomes" id="UP001236569">
    <property type="component" value="Unassembled WGS sequence"/>
</dbReference>
<dbReference type="EMBL" id="JASHID010000003">
    <property type="protein sequence ID" value="MDI9864002.1"/>
    <property type="molecule type" value="Genomic_DNA"/>
</dbReference>
<dbReference type="InterPro" id="IPR041657">
    <property type="entry name" value="HTH_17"/>
</dbReference>